<gene>
    <name evidence="5" type="ORF">GCM10011505_18460</name>
</gene>
<keyword evidence="2" id="KW-0238">DNA-binding</keyword>
<evidence type="ECO:0000313" key="6">
    <source>
        <dbReference type="Proteomes" id="UP000603352"/>
    </source>
</evidence>
<proteinExistence type="predicted"/>
<dbReference type="InterPro" id="IPR000835">
    <property type="entry name" value="HTH_MarR-typ"/>
</dbReference>
<keyword evidence="6" id="KW-1185">Reference proteome</keyword>
<keyword evidence="3" id="KW-0804">Transcription</keyword>
<dbReference type="SMART" id="SM00347">
    <property type="entry name" value="HTH_MARR"/>
    <property type="match status" value="1"/>
</dbReference>
<organism evidence="5 6">
    <name type="scientific">Tistrella bauzanensis</name>
    <dbReference type="NCBI Taxonomy" id="657419"/>
    <lineage>
        <taxon>Bacteria</taxon>
        <taxon>Pseudomonadati</taxon>
        <taxon>Pseudomonadota</taxon>
        <taxon>Alphaproteobacteria</taxon>
        <taxon>Geminicoccales</taxon>
        <taxon>Geminicoccaceae</taxon>
        <taxon>Tistrella</taxon>
    </lineage>
</organism>
<keyword evidence="1" id="KW-0805">Transcription regulation</keyword>
<evidence type="ECO:0000256" key="3">
    <source>
        <dbReference type="ARBA" id="ARBA00023163"/>
    </source>
</evidence>
<evidence type="ECO:0000313" key="5">
    <source>
        <dbReference type="EMBL" id="GGB37308.1"/>
    </source>
</evidence>
<dbReference type="InterPro" id="IPR036388">
    <property type="entry name" value="WH-like_DNA-bd_sf"/>
</dbReference>
<accession>A0ABQ1IGP4</accession>
<evidence type="ECO:0000256" key="1">
    <source>
        <dbReference type="ARBA" id="ARBA00023015"/>
    </source>
</evidence>
<sequence>MVSIDGKRLPPEARPAAEVYERAAAGDDFALTDSIGYLVRDAHRVFLRAMQMRVSDTEITMGMWFFLRILWQEEGISQRDLSRRIRMMEPTTVTALRLMERRGLVYRERDTSDRRRSLVYLTDRGRALRAELLPLAAETNLAAIAGLNSGEILNLRRMLTAVIANLDRDVASRGADPGLVEDDIADHDP</sequence>
<dbReference type="SUPFAM" id="SSF46785">
    <property type="entry name" value="Winged helix' DNA-binding domain"/>
    <property type="match status" value="1"/>
</dbReference>
<dbReference type="PROSITE" id="PS50995">
    <property type="entry name" value="HTH_MARR_2"/>
    <property type="match status" value="1"/>
</dbReference>
<dbReference type="RefSeq" id="WP_188577072.1">
    <property type="nucleotide sequence ID" value="NZ_BMDZ01000017.1"/>
</dbReference>
<evidence type="ECO:0000259" key="4">
    <source>
        <dbReference type="PROSITE" id="PS50995"/>
    </source>
</evidence>
<dbReference type="Pfam" id="PF01047">
    <property type="entry name" value="MarR"/>
    <property type="match status" value="1"/>
</dbReference>
<protein>
    <recommendedName>
        <fullName evidence="4">HTH marR-type domain-containing protein</fullName>
    </recommendedName>
</protein>
<feature type="domain" description="HTH marR-type" evidence="4">
    <location>
        <begin position="32"/>
        <end position="164"/>
    </location>
</feature>
<dbReference type="PRINTS" id="PR00598">
    <property type="entry name" value="HTHMARR"/>
</dbReference>
<evidence type="ECO:0000256" key="2">
    <source>
        <dbReference type="ARBA" id="ARBA00023125"/>
    </source>
</evidence>
<dbReference type="PANTHER" id="PTHR42756:SF1">
    <property type="entry name" value="TRANSCRIPTIONAL REPRESSOR OF EMRAB OPERON"/>
    <property type="match status" value="1"/>
</dbReference>
<dbReference type="PANTHER" id="PTHR42756">
    <property type="entry name" value="TRANSCRIPTIONAL REGULATOR, MARR"/>
    <property type="match status" value="1"/>
</dbReference>
<comment type="caution">
    <text evidence="5">The sequence shown here is derived from an EMBL/GenBank/DDBJ whole genome shotgun (WGS) entry which is preliminary data.</text>
</comment>
<dbReference type="InterPro" id="IPR036390">
    <property type="entry name" value="WH_DNA-bd_sf"/>
</dbReference>
<name>A0ABQ1IGP4_9PROT</name>
<dbReference type="Proteomes" id="UP000603352">
    <property type="component" value="Unassembled WGS sequence"/>
</dbReference>
<dbReference type="Gene3D" id="1.10.10.10">
    <property type="entry name" value="Winged helix-like DNA-binding domain superfamily/Winged helix DNA-binding domain"/>
    <property type="match status" value="1"/>
</dbReference>
<dbReference type="EMBL" id="BMDZ01000017">
    <property type="protein sequence ID" value="GGB37308.1"/>
    <property type="molecule type" value="Genomic_DNA"/>
</dbReference>
<reference evidence="6" key="1">
    <citation type="journal article" date="2019" name="Int. J. Syst. Evol. Microbiol.">
        <title>The Global Catalogue of Microorganisms (GCM) 10K type strain sequencing project: providing services to taxonomists for standard genome sequencing and annotation.</title>
        <authorList>
            <consortium name="The Broad Institute Genomics Platform"/>
            <consortium name="The Broad Institute Genome Sequencing Center for Infectious Disease"/>
            <person name="Wu L."/>
            <person name="Ma J."/>
        </authorList>
    </citation>
    <scope>NUCLEOTIDE SEQUENCE [LARGE SCALE GENOMIC DNA]</scope>
    <source>
        <strain evidence="6">CGMCC 1.10188</strain>
    </source>
</reference>